<evidence type="ECO:0000256" key="10">
    <source>
        <dbReference type="ARBA" id="ARBA00048807"/>
    </source>
</evidence>
<dbReference type="Pfam" id="PF01242">
    <property type="entry name" value="PTPS"/>
    <property type="match status" value="1"/>
</dbReference>
<evidence type="ECO:0000256" key="4">
    <source>
        <dbReference type="ARBA" id="ARBA00012982"/>
    </source>
</evidence>
<comment type="similarity">
    <text evidence="3">Belongs to the PTPS family. QueD subfamily.</text>
</comment>
<accession>A0ABS7CS69</accession>
<proteinExistence type="inferred from homology"/>
<dbReference type="Proteomes" id="UP000813018">
    <property type="component" value="Unassembled WGS sequence"/>
</dbReference>
<evidence type="ECO:0000256" key="5">
    <source>
        <dbReference type="ARBA" id="ARBA00018141"/>
    </source>
</evidence>
<dbReference type="InterPro" id="IPR038418">
    <property type="entry name" value="6-PTP_synth/QueD_sf"/>
</dbReference>
<dbReference type="Gene3D" id="3.30.479.10">
    <property type="entry name" value="6-pyruvoyl tetrahydropterin synthase/QueD"/>
    <property type="match status" value="1"/>
</dbReference>
<evidence type="ECO:0000256" key="8">
    <source>
        <dbReference type="ARBA" id="ARBA00023239"/>
    </source>
</evidence>
<comment type="catalytic activity">
    <reaction evidence="10">
        <text>7,8-dihydroneopterin 3'-triphosphate + H2O = 6-carboxy-5,6,7,8-tetrahydropterin + triphosphate + acetaldehyde + 2 H(+)</text>
        <dbReference type="Rhea" id="RHEA:27966"/>
        <dbReference type="ChEBI" id="CHEBI:15343"/>
        <dbReference type="ChEBI" id="CHEBI:15377"/>
        <dbReference type="ChEBI" id="CHEBI:15378"/>
        <dbReference type="ChEBI" id="CHEBI:18036"/>
        <dbReference type="ChEBI" id="CHEBI:58462"/>
        <dbReference type="ChEBI" id="CHEBI:61032"/>
        <dbReference type="EC" id="4.1.2.50"/>
    </reaction>
</comment>
<sequence>MKVAKRFRWEGAHRLPWHTDGCQNLHGHSYQLWVELSGPTGENGMLLDFKDIKKVLAPLVKAWDHAVLVAETDTELLKAMELLKSKHYTLPYDTTSENICRYVISYLAENALDLLLQQQVNSIHVKLQETESCYATHEVSIAELQAEINEKRVAEAFTL</sequence>
<evidence type="ECO:0000256" key="1">
    <source>
        <dbReference type="ARBA" id="ARBA00001947"/>
    </source>
</evidence>
<protein>
    <recommendedName>
        <fullName evidence="5">6-carboxy-5,6,7,8-tetrahydropterin synthase</fullName>
        <ecNumber evidence="4">4.1.2.50</ecNumber>
    </recommendedName>
    <alternativeName>
        <fullName evidence="9">Queuosine biosynthesis protein QueD</fullName>
    </alternativeName>
</protein>
<keyword evidence="6" id="KW-0479">Metal-binding</keyword>
<evidence type="ECO:0000256" key="9">
    <source>
        <dbReference type="ARBA" id="ARBA00031449"/>
    </source>
</evidence>
<reference evidence="11 12" key="1">
    <citation type="journal article" date="2016" name="Int. J. Syst. Evol. Microbiol.">
        <title>Pontibacter aydingkolensis sp. nov., isolated from soil of a salt lake.</title>
        <authorList>
            <person name="Osman G."/>
            <person name="Zhang T."/>
            <person name="Lou K."/>
            <person name="Gao Y."/>
            <person name="Chang W."/>
            <person name="Lin Q."/>
            <person name="Yang H.M."/>
            <person name="Huo X.D."/>
            <person name="Wang N."/>
        </authorList>
    </citation>
    <scope>NUCLEOTIDE SEQUENCE [LARGE SCALE GENOMIC DNA]</scope>
    <source>
        <strain evidence="11 12">KACC 19255</strain>
    </source>
</reference>
<keyword evidence="12" id="KW-1185">Reference proteome</keyword>
<gene>
    <name evidence="11" type="ORF">K0O23_04645</name>
</gene>
<keyword evidence="7" id="KW-0862">Zinc</keyword>
<dbReference type="PIRSF" id="PIRSF006113">
    <property type="entry name" value="PTP_synth"/>
    <property type="match status" value="1"/>
</dbReference>
<comment type="cofactor">
    <cofactor evidence="1">
        <name>Zn(2+)</name>
        <dbReference type="ChEBI" id="CHEBI:29105"/>
    </cofactor>
</comment>
<dbReference type="InterPro" id="IPR007115">
    <property type="entry name" value="6-PTP_synth/QueD"/>
</dbReference>
<evidence type="ECO:0000256" key="2">
    <source>
        <dbReference type="ARBA" id="ARBA00005061"/>
    </source>
</evidence>
<dbReference type="SUPFAM" id="SSF55620">
    <property type="entry name" value="Tetrahydrobiopterin biosynthesis enzymes-like"/>
    <property type="match status" value="1"/>
</dbReference>
<evidence type="ECO:0000313" key="12">
    <source>
        <dbReference type="Proteomes" id="UP000813018"/>
    </source>
</evidence>
<comment type="caution">
    <text evidence="11">The sequence shown here is derived from an EMBL/GenBank/DDBJ whole genome shotgun (WGS) entry which is preliminary data.</text>
</comment>
<name>A0ABS7CS69_9BACT</name>
<evidence type="ECO:0000256" key="6">
    <source>
        <dbReference type="ARBA" id="ARBA00022723"/>
    </source>
</evidence>
<organism evidence="11 12">
    <name type="scientific">Pontibacter aydingkolensis</name>
    <dbReference type="NCBI Taxonomy" id="1911536"/>
    <lineage>
        <taxon>Bacteria</taxon>
        <taxon>Pseudomonadati</taxon>
        <taxon>Bacteroidota</taxon>
        <taxon>Cytophagia</taxon>
        <taxon>Cytophagales</taxon>
        <taxon>Hymenobacteraceae</taxon>
        <taxon>Pontibacter</taxon>
    </lineage>
</organism>
<evidence type="ECO:0000256" key="7">
    <source>
        <dbReference type="ARBA" id="ARBA00022833"/>
    </source>
</evidence>
<evidence type="ECO:0000256" key="3">
    <source>
        <dbReference type="ARBA" id="ARBA00008900"/>
    </source>
</evidence>
<evidence type="ECO:0000313" key="11">
    <source>
        <dbReference type="EMBL" id="MBW7466347.1"/>
    </source>
</evidence>
<comment type="pathway">
    <text evidence="2">Purine metabolism; 7-cyano-7-deazaguanine biosynthesis.</text>
</comment>
<dbReference type="EMBL" id="JAHYXK010000003">
    <property type="protein sequence ID" value="MBW7466347.1"/>
    <property type="molecule type" value="Genomic_DNA"/>
</dbReference>
<dbReference type="PANTHER" id="PTHR12589:SF7">
    <property type="entry name" value="6-PYRUVOYL TETRAHYDROBIOPTERIN SYNTHASE"/>
    <property type="match status" value="1"/>
</dbReference>
<dbReference type="PANTHER" id="PTHR12589">
    <property type="entry name" value="PYRUVOYL TETRAHYDROBIOPTERIN SYNTHASE"/>
    <property type="match status" value="1"/>
</dbReference>
<keyword evidence="8" id="KW-0456">Lyase</keyword>
<dbReference type="RefSeq" id="WP_219876236.1">
    <property type="nucleotide sequence ID" value="NZ_JAHYXK010000003.1"/>
</dbReference>
<dbReference type="EC" id="4.1.2.50" evidence="4"/>